<accession>A0A9N7YI32</accession>
<proteinExistence type="predicted"/>
<evidence type="ECO:0000313" key="2">
    <source>
        <dbReference type="Proteomes" id="UP001153269"/>
    </source>
</evidence>
<keyword evidence="2" id="KW-1185">Reference proteome</keyword>
<reference evidence="1" key="1">
    <citation type="submission" date="2020-03" db="EMBL/GenBank/DDBJ databases">
        <authorList>
            <person name="Weist P."/>
        </authorList>
    </citation>
    <scope>NUCLEOTIDE SEQUENCE</scope>
</reference>
<sequence length="131" mass="13808">MSEDGTEVLSYDGKVNLAGRTVLEGQRLATSSLDQCAPLIFVRALTSSRPPSSPPPTLFSVAPSLQPKTSVMVQNGSCSPGLSGLSLSHTNQEDFVDVSGSFTASPGAPLIYESFPNENTTPQLVLIYGYL</sequence>
<protein>
    <submittedName>
        <fullName evidence="1">Uncharacterized protein</fullName>
    </submittedName>
</protein>
<name>A0A9N7YI32_PLEPL</name>
<dbReference type="Proteomes" id="UP001153269">
    <property type="component" value="Unassembled WGS sequence"/>
</dbReference>
<evidence type="ECO:0000313" key="1">
    <source>
        <dbReference type="EMBL" id="CAB1427592.1"/>
    </source>
</evidence>
<gene>
    <name evidence="1" type="ORF">PLEPLA_LOCUS15533</name>
</gene>
<comment type="caution">
    <text evidence="1">The sequence shown here is derived from an EMBL/GenBank/DDBJ whole genome shotgun (WGS) entry which is preliminary data.</text>
</comment>
<dbReference type="EMBL" id="CADEAL010000979">
    <property type="protein sequence ID" value="CAB1427592.1"/>
    <property type="molecule type" value="Genomic_DNA"/>
</dbReference>
<organism evidence="1 2">
    <name type="scientific">Pleuronectes platessa</name>
    <name type="common">European plaice</name>
    <dbReference type="NCBI Taxonomy" id="8262"/>
    <lineage>
        <taxon>Eukaryota</taxon>
        <taxon>Metazoa</taxon>
        <taxon>Chordata</taxon>
        <taxon>Craniata</taxon>
        <taxon>Vertebrata</taxon>
        <taxon>Euteleostomi</taxon>
        <taxon>Actinopterygii</taxon>
        <taxon>Neopterygii</taxon>
        <taxon>Teleostei</taxon>
        <taxon>Neoteleostei</taxon>
        <taxon>Acanthomorphata</taxon>
        <taxon>Carangaria</taxon>
        <taxon>Pleuronectiformes</taxon>
        <taxon>Pleuronectoidei</taxon>
        <taxon>Pleuronectidae</taxon>
        <taxon>Pleuronectes</taxon>
    </lineage>
</organism>
<dbReference type="AlphaFoldDB" id="A0A9N7YI32"/>